<evidence type="ECO:0000313" key="2">
    <source>
        <dbReference type="Proteomes" id="UP000289323"/>
    </source>
</evidence>
<organism evidence="1 2">
    <name type="scientific">Thermothielavioides terrestris</name>
    <dbReference type="NCBI Taxonomy" id="2587410"/>
    <lineage>
        <taxon>Eukaryota</taxon>
        <taxon>Fungi</taxon>
        <taxon>Dikarya</taxon>
        <taxon>Ascomycota</taxon>
        <taxon>Pezizomycotina</taxon>
        <taxon>Sordariomycetes</taxon>
        <taxon>Sordariomycetidae</taxon>
        <taxon>Sordariales</taxon>
        <taxon>Chaetomiaceae</taxon>
        <taxon>Thermothielavioides</taxon>
    </lineage>
</organism>
<reference evidence="1 2" key="1">
    <citation type="submission" date="2018-04" db="EMBL/GenBank/DDBJ databases">
        <authorList>
            <person name="Huttner S."/>
            <person name="Dainat J."/>
        </authorList>
    </citation>
    <scope>NUCLEOTIDE SEQUENCE [LARGE SCALE GENOMIC DNA]</scope>
</reference>
<dbReference type="Proteomes" id="UP000289323">
    <property type="component" value="Unassembled WGS sequence"/>
</dbReference>
<accession>A0A446BVE2</accession>
<evidence type="ECO:0000313" key="1">
    <source>
        <dbReference type="EMBL" id="SPQ26495.1"/>
    </source>
</evidence>
<name>A0A446BVE2_9PEZI</name>
<proteinExistence type="predicted"/>
<dbReference type="AlphaFoldDB" id="A0A446BVE2"/>
<sequence length="18" mass="2112">MANSDWNALFLYLTNLLL</sequence>
<dbReference type="EMBL" id="OUUZ01000018">
    <property type="protein sequence ID" value="SPQ26495.1"/>
    <property type="molecule type" value="Genomic_DNA"/>
</dbReference>
<gene>
    <name evidence="1" type="ORF">TT172_LOCUS8914</name>
</gene>
<protein>
    <submittedName>
        <fullName evidence="1">Cf28cfe7-65eb-4a74-94d3-4f1be8c16ef7</fullName>
    </submittedName>
</protein>